<comment type="caution">
    <text evidence="12">The sequence shown here is derived from an EMBL/GenBank/DDBJ whole genome shotgun (WGS) entry which is preliminary data.</text>
</comment>
<feature type="coiled-coil region" evidence="8">
    <location>
        <begin position="658"/>
        <end position="685"/>
    </location>
</feature>
<feature type="compositionally biased region" description="Low complexity" evidence="9">
    <location>
        <begin position="77"/>
        <end position="87"/>
    </location>
</feature>
<dbReference type="PANTHER" id="PTHR11669:SF46">
    <property type="entry name" value="PROTEIN STICHEL-LIKE 3"/>
    <property type="match status" value="1"/>
</dbReference>
<dbReference type="Pfam" id="PF13177">
    <property type="entry name" value="DNA_pol3_delta2"/>
    <property type="match status" value="1"/>
</dbReference>
<dbReference type="SUPFAM" id="SSF52540">
    <property type="entry name" value="P-loop containing nucleoside triphosphate hydrolases"/>
    <property type="match status" value="1"/>
</dbReference>
<feature type="compositionally biased region" description="Basic and acidic residues" evidence="9">
    <location>
        <begin position="42"/>
        <end position="52"/>
    </location>
</feature>
<feature type="compositionally biased region" description="Polar residues" evidence="9">
    <location>
        <begin position="88"/>
        <end position="111"/>
    </location>
</feature>
<evidence type="ECO:0000256" key="6">
    <source>
        <dbReference type="ARBA" id="ARBA00022840"/>
    </source>
</evidence>
<feature type="domain" description="STICHEL DnaA-N-like alpha-beta" evidence="11">
    <location>
        <begin position="823"/>
        <end position="903"/>
    </location>
</feature>
<dbReference type="InterPro" id="IPR050238">
    <property type="entry name" value="DNA_Rep/Repair_Clamp_Loader"/>
</dbReference>
<dbReference type="GO" id="GO:0006261">
    <property type="term" value="P:DNA-templated DNA replication"/>
    <property type="evidence" value="ECO:0007669"/>
    <property type="project" value="TreeGrafter"/>
</dbReference>
<feature type="region of interest" description="Disordered" evidence="9">
    <location>
        <begin position="264"/>
        <end position="311"/>
    </location>
</feature>
<feature type="compositionally biased region" description="Basic and acidic residues" evidence="9">
    <location>
        <begin position="60"/>
        <end position="72"/>
    </location>
</feature>
<dbReference type="SUPFAM" id="SSF48019">
    <property type="entry name" value="post-AAA+ oligomerization domain-like"/>
    <property type="match status" value="1"/>
</dbReference>
<feature type="compositionally biased region" description="Basic and acidic residues" evidence="9">
    <location>
        <begin position="7"/>
        <end position="16"/>
    </location>
</feature>
<keyword evidence="4" id="KW-0547">Nucleotide-binding</keyword>
<proteinExistence type="inferred from homology"/>
<dbReference type="Pfam" id="PF23007">
    <property type="entry name" value="DnaA_N-like_STI"/>
    <property type="match status" value="1"/>
</dbReference>
<dbReference type="GO" id="GO:0005524">
    <property type="term" value="F:ATP binding"/>
    <property type="evidence" value="ECO:0007669"/>
    <property type="project" value="UniProtKB-KW"/>
</dbReference>
<feature type="domain" description="DNA polymerase III subunit gamma/tau helical lid" evidence="10">
    <location>
        <begin position="528"/>
        <end position="568"/>
    </location>
</feature>
<dbReference type="InterPro" id="IPR027417">
    <property type="entry name" value="P-loop_NTPase"/>
</dbReference>
<organism evidence="12 13">
    <name type="scientific">Ceratopteris richardii</name>
    <name type="common">Triangle waterfern</name>
    <dbReference type="NCBI Taxonomy" id="49495"/>
    <lineage>
        <taxon>Eukaryota</taxon>
        <taxon>Viridiplantae</taxon>
        <taxon>Streptophyta</taxon>
        <taxon>Embryophyta</taxon>
        <taxon>Tracheophyta</taxon>
        <taxon>Polypodiopsida</taxon>
        <taxon>Polypodiidae</taxon>
        <taxon>Polypodiales</taxon>
        <taxon>Pteridineae</taxon>
        <taxon>Pteridaceae</taxon>
        <taxon>Parkerioideae</taxon>
        <taxon>Ceratopteris</taxon>
    </lineage>
</organism>
<evidence type="ECO:0000256" key="1">
    <source>
        <dbReference type="ARBA" id="ARBA00006360"/>
    </source>
</evidence>
<dbReference type="OrthoDB" id="1906110at2759"/>
<dbReference type="InterPro" id="IPR045085">
    <property type="entry name" value="HLD_clamp_pol_III_gamma_tau"/>
</dbReference>
<feature type="region of interest" description="Disordered" evidence="9">
    <location>
        <begin position="991"/>
        <end position="1029"/>
    </location>
</feature>
<gene>
    <name evidence="12" type="ORF">KP509_05G098800</name>
</gene>
<protein>
    <recommendedName>
        <fullName evidence="14">AAA+ ATPase domain-containing protein</fullName>
    </recommendedName>
</protein>
<keyword evidence="5" id="KW-0862">Zinc</keyword>
<dbReference type="CDD" id="cd18137">
    <property type="entry name" value="HLD_clamp_pol_III_gamma_tau"/>
    <property type="match status" value="1"/>
</dbReference>
<evidence type="ECO:0000259" key="11">
    <source>
        <dbReference type="Pfam" id="PF23007"/>
    </source>
</evidence>
<dbReference type="NCBIfam" id="TIGR02397">
    <property type="entry name" value="dnaX_nterm"/>
    <property type="match status" value="1"/>
</dbReference>
<dbReference type="AlphaFoldDB" id="A0A8T2UTM4"/>
<feature type="region of interest" description="Disordered" evidence="9">
    <location>
        <begin position="1"/>
        <end position="20"/>
    </location>
</feature>
<dbReference type="GO" id="GO:0003677">
    <property type="term" value="F:DNA binding"/>
    <property type="evidence" value="ECO:0007669"/>
    <property type="project" value="InterPro"/>
</dbReference>
<feature type="region of interest" description="Disordered" evidence="9">
    <location>
        <begin position="41"/>
        <end position="111"/>
    </location>
</feature>
<dbReference type="GO" id="GO:0003887">
    <property type="term" value="F:DNA-directed DNA polymerase activity"/>
    <property type="evidence" value="ECO:0007669"/>
    <property type="project" value="InterPro"/>
</dbReference>
<feature type="compositionally biased region" description="Basic and acidic residues" evidence="9">
    <location>
        <begin position="1010"/>
        <end position="1029"/>
    </location>
</feature>
<keyword evidence="7 8" id="KW-0175">Coiled coil</keyword>
<dbReference type="GO" id="GO:0006281">
    <property type="term" value="P:DNA repair"/>
    <property type="evidence" value="ECO:0007669"/>
    <property type="project" value="TreeGrafter"/>
</dbReference>
<keyword evidence="13" id="KW-1185">Reference proteome</keyword>
<evidence type="ECO:0000256" key="3">
    <source>
        <dbReference type="ARBA" id="ARBA00022723"/>
    </source>
</evidence>
<dbReference type="FunFam" id="1.10.8.60:FF:000013">
    <property type="entry name" value="DNA polymerase III subunit gamma/tau"/>
    <property type="match status" value="1"/>
</dbReference>
<evidence type="ECO:0000313" key="13">
    <source>
        <dbReference type="Proteomes" id="UP000825935"/>
    </source>
</evidence>
<dbReference type="InterPro" id="IPR054506">
    <property type="entry name" value="DnaA_N-like_STI"/>
</dbReference>
<dbReference type="Gene3D" id="3.40.50.300">
    <property type="entry name" value="P-loop containing nucleotide triphosphate hydrolases"/>
    <property type="match status" value="1"/>
</dbReference>
<comment type="similarity">
    <text evidence="1">Belongs to the DnaX/STICHEL family.</text>
</comment>
<accession>A0A8T2UTM4</accession>
<dbReference type="GO" id="GO:0003689">
    <property type="term" value="F:DNA clamp loader activity"/>
    <property type="evidence" value="ECO:0007669"/>
    <property type="project" value="TreeGrafter"/>
</dbReference>
<dbReference type="PANTHER" id="PTHR11669">
    <property type="entry name" value="REPLICATION FACTOR C / DNA POLYMERASE III GAMMA-TAU SUBUNIT"/>
    <property type="match status" value="1"/>
</dbReference>
<evidence type="ECO:0000256" key="9">
    <source>
        <dbReference type="SAM" id="MobiDB-lite"/>
    </source>
</evidence>
<dbReference type="Pfam" id="PF22608">
    <property type="entry name" value="DNAX_ATPase_lid"/>
    <property type="match status" value="1"/>
</dbReference>
<evidence type="ECO:0000256" key="2">
    <source>
        <dbReference type="ARBA" id="ARBA00022528"/>
    </source>
</evidence>
<evidence type="ECO:0000256" key="4">
    <source>
        <dbReference type="ARBA" id="ARBA00022741"/>
    </source>
</evidence>
<keyword evidence="3" id="KW-0479">Metal-binding</keyword>
<feature type="compositionally biased region" description="Low complexity" evidence="9">
    <location>
        <begin position="267"/>
        <end position="279"/>
    </location>
</feature>
<dbReference type="GO" id="GO:0009360">
    <property type="term" value="C:DNA polymerase III complex"/>
    <property type="evidence" value="ECO:0007669"/>
    <property type="project" value="InterPro"/>
</dbReference>
<dbReference type="GO" id="GO:0046872">
    <property type="term" value="F:metal ion binding"/>
    <property type="evidence" value="ECO:0007669"/>
    <property type="project" value="UniProtKB-KW"/>
</dbReference>
<reference evidence="12" key="1">
    <citation type="submission" date="2021-08" db="EMBL/GenBank/DDBJ databases">
        <title>WGS assembly of Ceratopteris richardii.</title>
        <authorList>
            <person name="Marchant D.B."/>
            <person name="Chen G."/>
            <person name="Jenkins J."/>
            <person name="Shu S."/>
            <person name="Leebens-Mack J."/>
            <person name="Grimwood J."/>
            <person name="Schmutz J."/>
            <person name="Soltis P."/>
            <person name="Soltis D."/>
            <person name="Chen Z.-H."/>
        </authorList>
    </citation>
    <scope>NUCLEOTIDE SEQUENCE</scope>
    <source>
        <strain evidence="12">Whitten #5841</strain>
        <tissue evidence="12">Leaf</tissue>
    </source>
</reference>
<evidence type="ECO:0008006" key="14">
    <source>
        <dbReference type="Google" id="ProtNLM"/>
    </source>
</evidence>
<dbReference type="Gene3D" id="1.10.8.60">
    <property type="match status" value="1"/>
</dbReference>
<feature type="compositionally biased region" description="Polar residues" evidence="9">
    <location>
        <begin position="280"/>
        <end position="311"/>
    </location>
</feature>
<evidence type="ECO:0000256" key="8">
    <source>
        <dbReference type="SAM" id="Coils"/>
    </source>
</evidence>
<sequence>MSSGAVRSHDLNHDYEQSTDAVSETKLTEFYIDSCSNVDASHSVHEEDVQRDGRRHLKKERATSKTPGCERSKAKRSLSSTLHSSESPQRQNRNLSFSASKVKQRNNTVSHKQGKCVLPVIEGLKKESSSCTKAKPQLAIDLTLKSKIGNKNLRRNRSQRLKRSRTFQSKREVHELLYTGLVTPSRTQYNWKSLPPGVHYVASDNAFGDGTDELEISDIPRSGCGTPWSWSKNQNRRRYTRLWLAGTGMSCRVSNSLPKKGARSFFHDSSSSSNSFSVSTDGTESSFNTGSDSLPLLNASSSMKDSGSQSEYTSCKQHVNEHRLPDPSSIHGRQLEITGEDDMPATIVPTSHHSLNEKYMPKTFQDVRGQNLVTQALCNALSKGKIAPMYIFHGPRGTGKTTCAKVFVAALNCISTEGLRPCGVCMECESGERSKDREYNIGGKNSTRGIKKLMHDVIWSSSEHYSAYIVDECHTLTKQSWAALLKVVEEAPRNAVFILLSSSLERLPHEIVSRCQKFLFSKIKENEIFAKLNSIAIQEGMEADTDAIQLIASTSDGSLRDAEMMLDQLNLLGQRITVTIVQELMGLIPNDKLLELLDFALSADTVNTVRNLKELLVSGAEPLNLMSQLACLITSILAGGFHMPIHKKNRKFFQPELSKQAMETLRQALKTLSHAEKQLRDSSDRTTWLTAALLQLAPDQSYVLSRSMSNTPSVVDAADGPSDINGTPDLGSTYSKRRSKTHLKHYNPGRFESVPDATVEHALDEMSDSSVKSLASSRTLSKGMQCQQNGLHCKANESKILWSSPQVDDTGGNANVHITTLANQFDMEDVWQRFLDTIHSSSLREFLIAHGRLVSLSLSKGFAVVHLEFEQSEHMSRAVHSRTSIAYAFQCALGYPIDIRLCLAPEVHECLERQASFKGNKFDAESLWYFPWNSRTNLKDCKVTEDENSQTPLVSNTSRLNMSPAYSLKLHQKSDGCRPILSFGKVEPNFLRSSSSQPEKPPRTIKKKHVDTTYKPRKDDECEPKHEEPSTLNIFRNGGSEMGYAMAQEVNPSGRLALQQLDDDTMKLESKTGSSWWNEGGSTSGCNNAKGKHFQGTSKRTGILLSLCPCASSNH</sequence>
<evidence type="ECO:0000313" key="12">
    <source>
        <dbReference type="EMBL" id="KAH7437970.1"/>
    </source>
</evidence>
<keyword evidence="6" id="KW-0067">ATP-binding</keyword>
<feature type="region of interest" description="Disordered" evidence="9">
    <location>
        <begin position="714"/>
        <end position="739"/>
    </location>
</feature>
<name>A0A8T2UTM4_CERRI</name>
<dbReference type="InterPro" id="IPR012763">
    <property type="entry name" value="DNA_pol_III_sug/sutau_N"/>
</dbReference>
<dbReference type="GO" id="GO:0005663">
    <property type="term" value="C:DNA replication factor C complex"/>
    <property type="evidence" value="ECO:0007669"/>
    <property type="project" value="TreeGrafter"/>
</dbReference>
<dbReference type="Proteomes" id="UP000825935">
    <property type="component" value="Chromosome 5"/>
</dbReference>
<keyword evidence="2" id="KW-0150">Chloroplast</keyword>
<keyword evidence="2" id="KW-0934">Plastid</keyword>
<dbReference type="InterPro" id="IPR008921">
    <property type="entry name" value="DNA_pol3_clamp-load_cplx_C"/>
</dbReference>
<evidence type="ECO:0000256" key="5">
    <source>
        <dbReference type="ARBA" id="ARBA00022833"/>
    </source>
</evidence>
<evidence type="ECO:0000256" key="7">
    <source>
        <dbReference type="ARBA" id="ARBA00023054"/>
    </source>
</evidence>
<evidence type="ECO:0000259" key="10">
    <source>
        <dbReference type="Pfam" id="PF22608"/>
    </source>
</evidence>
<dbReference type="EMBL" id="CM035410">
    <property type="protein sequence ID" value="KAH7437970.1"/>
    <property type="molecule type" value="Genomic_DNA"/>
</dbReference>